<keyword evidence="10" id="KW-1185">Reference proteome</keyword>
<dbReference type="Pfam" id="PF00069">
    <property type="entry name" value="Pkinase"/>
    <property type="match status" value="1"/>
</dbReference>
<keyword evidence="3" id="KW-0808">Transferase</keyword>
<evidence type="ECO:0000256" key="7">
    <source>
        <dbReference type="SAM" id="MobiDB-lite"/>
    </source>
</evidence>
<dbReference type="Gene3D" id="1.10.510.10">
    <property type="entry name" value="Transferase(Phosphotransferase) domain 1"/>
    <property type="match status" value="1"/>
</dbReference>
<dbReference type="InterPro" id="IPR036179">
    <property type="entry name" value="Ig-like_dom_sf"/>
</dbReference>
<evidence type="ECO:0000313" key="9">
    <source>
        <dbReference type="Ensembl" id="ENSMMDP00005050140.1"/>
    </source>
</evidence>
<dbReference type="InterPro" id="IPR013783">
    <property type="entry name" value="Ig-like_fold"/>
</dbReference>
<evidence type="ECO:0000256" key="2">
    <source>
        <dbReference type="ARBA" id="ARBA00022527"/>
    </source>
</evidence>
<dbReference type="GeneTree" id="ENSGT01150000286978"/>
<dbReference type="PROSITE" id="PS50011">
    <property type="entry name" value="PROTEIN_KINASE_DOM"/>
    <property type="match status" value="1"/>
</dbReference>
<evidence type="ECO:0000256" key="6">
    <source>
        <dbReference type="ARBA" id="ARBA00022840"/>
    </source>
</evidence>
<feature type="compositionally biased region" description="Polar residues" evidence="7">
    <location>
        <begin position="1"/>
        <end position="15"/>
    </location>
</feature>
<dbReference type="GO" id="GO:0004674">
    <property type="term" value="F:protein serine/threonine kinase activity"/>
    <property type="evidence" value="ECO:0007669"/>
    <property type="project" value="UniProtKB-KW"/>
</dbReference>
<feature type="domain" description="Protein kinase" evidence="8">
    <location>
        <begin position="218"/>
        <end position="472"/>
    </location>
</feature>
<accession>A0A668A5K7</accession>
<keyword evidence="6" id="KW-0067">ATP-binding</keyword>
<dbReference type="InterPro" id="IPR011009">
    <property type="entry name" value="Kinase-like_dom_sf"/>
</dbReference>
<reference evidence="9" key="1">
    <citation type="submission" date="2019-06" db="EMBL/GenBank/DDBJ databases">
        <authorList>
            <consortium name="Wellcome Sanger Institute Data Sharing"/>
        </authorList>
    </citation>
    <scope>NUCLEOTIDE SEQUENCE [LARGE SCALE GENOMIC DNA]</scope>
</reference>
<dbReference type="GO" id="GO:0035556">
    <property type="term" value="P:intracellular signal transduction"/>
    <property type="evidence" value="ECO:0007669"/>
    <property type="project" value="TreeGrafter"/>
</dbReference>
<sequence length="499" mass="56821">MPPWSARSQDSPSLLSNGSGEERRSSRMERRSRSRSSREVTTSWLLLNVMRKTLLCTRSGPPTREVPSVLQSLWMLRVSSQIHIRCNWTTTDNTQCSEQTCNYTNVLYLLILVPAKIHLPKNLKDKEAIPALRGEVVNIKIPFSGKPDPVITWQKGQDLIDSNGYYQVISAPSETSGPIMTKEDKSRVLLYDREVDDTGHVPRGKAQHSGANNLHNKYAIAEELGRGQFGIVHRCVDTSSEKTYMAKFIKVRGSDQAIIKKEIATLNLAKHTNFLLLHESFDSPEELVMIYDFISGVDIFERLNTADFELNECEIVNYIRQICSALEFLHGESYGHFDIRPENIVYTTKTSTNVKIIELGQARHLTPGDQIKIQYTIAEYAAPEIHQCDMVSTVTDMWSVGVLAYVLLSGLNPFTAETNQQMIDNISNATYSYDDESFKQVSTEALDFTDRLITKDRKHRMSAAEALQHPWLTKPTEEISTREIQTSRHKRYYQSIKYT</sequence>
<keyword evidence="4" id="KW-0547">Nucleotide-binding</keyword>
<feature type="region of interest" description="Disordered" evidence="7">
    <location>
        <begin position="1"/>
        <end position="36"/>
    </location>
</feature>
<evidence type="ECO:0000313" key="10">
    <source>
        <dbReference type="Proteomes" id="UP000472263"/>
    </source>
</evidence>
<keyword evidence="2" id="KW-0723">Serine/threonine-protein kinase</keyword>
<dbReference type="GO" id="GO:0005634">
    <property type="term" value="C:nucleus"/>
    <property type="evidence" value="ECO:0007669"/>
    <property type="project" value="TreeGrafter"/>
</dbReference>
<reference evidence="9" key="2">
    <citation type="submission" date="2025-08" db="UniProtKB">
        <authorList>
            <consortium name="Ensembl"/>
        </authorList>
    </citation>
    <scope>IDENTIFICATION</scope>
</reference>
<comment type="similarity">
    <text evidence="1">Belongs to the protein kinase superfamily. CAMK Ser/Thr protein kinase family.</text>
</comment>
<dbReference type="SUPFAM" id="SSF56112">
    <property type="entry name" value="Protein kinase-like (PK-like)"/>
    <property type="match status" value="1"/>
</dbReference>
<dbReference type="InterPro" id="IPR008266">
    <property type="entry name" value="Tyr_kinase_AS"/>
</dbReference>
<dbReference type="Ensembl" id="ENSMMDT00005051132.1">
    <property type="protein sequence ID" value="ENSMMDP00005050140.1"/>
    <property type="gene ID" value="ENSMMDG00005022759.1"/>
</dbReference>
<dbReference type="AlphaFoldDB" id="A0A668A5K7"/>
<evidence type="ECO:0000256" key="4">
    <source>
        <dbReference type="ARBA" id="ARBA00022741"/>
    </source>
</evidence>
<keyword evidence="5" id="KW-0418">Kinase</keyword>
<evidence type="ECO:0000259" key="8">
    <source>
        <dbReference type="PROSITE" id="PS50011"/>
    </source>
</evidence>
<dbReference type="PROSITE" id="PS00109">
    <property type="entry name" value="PROTEIN_KINASE_TYR"/>
    <property type="match status" value="1"/>
</dbReference>
<feature type="compositionally biased region" description="Basic and acidic residues" evidence="7">
    <location>
        <begin position="20"/>
        <end position="31"/>
    </location>
</feature>
<proteinExistence type="inferred from homology"/>
<reference evidence="9" key="3">
    <citation type="submission" date="2025-09" db="UniProtKB">
        <authorList>
            <consortium name="Ensembl"/>
        </authorList>
    </citation>
    <scope>IDENTIFICATION</scope>
</reference>
<evidence type="ECO:0000256" key="3">
    <source>
        <dbReference type="ARBA" id="ARBA00022679"/>
    </source>
</evidence>
<evidence type="ECO:0000256" key="5">
    <source>
        <dbReference type="ARBA" id="ARBA00022777"/>
    </source>
</evidence>
<dbReference type="GO" id="GO:0043065">
    <property type="term" value="P:positive regulation of apoptotic process"/>
    <property type="evidence" value="ECO:0007669"/>
    <property type="project" value="TreeGrafter"/>
</dbReference>
<name>A0A668A5K7_9TELE</name>
<dbReference type="InterPro" id="IPR000719">
    <property type="entry name" value="Prot_kinase_dom"/>
</dbReference>
<dbReference type="Gene3D" id="2.60.40.10">
    <property type="entry name" value="Immunoglobulins"/>
    <property type="match status" value="1"/>
</dbReference>
<organism evidence="9 10">
    <name type="scientific">Myripristis murdjan</name>
    <name type="common">pinecone soldierfish</name>
    <dbReference type="NCBI Taxonomy" id="586833"/>
    <lineage>
        <taxon>Eukaryota</taxon>
        <taxon>Metazoa</taxon>
        <taxon>Chordata</taxon>
        <taxon>Craniata</taxon>
        <taxon>Vertebrata</taxon>
        <taxon>Euteleostomi</taxon>
        <taxon>Actinopterygii</taxon>
        <taxon>Neopterygii</taxon>
        <taxon>Teleostei</taxon>
        <taxon>Neoteleostei</taxon>
        <taxon>Acanthomorphata</taxon>
        <taxon>Holocentriformes</taxon>
        <taxon>Holocentridae</taxon>
        <taxon>Myripristis</taxon>
    </lineage>
</organism>
<evidence type="ECO:0000256" key="1">
    <source>
        <dbReference type="ARBA" id="ARBA00006692"/>
    </source>
</evidence>
<dbReference type="PANTHER" id="PTHR24342">
    <property type="entry name" value="SERINE/THREONINE-PROTEIN KINASE 17"/>
    <property type="match status" value="1"/>
</dbReference>
<dbReference type="Gene3D" id="3.30.200.20">
    <property type="entry name" value="Phosphorylase Kinase, domain 1"/>
    <property type="match status" value="1"/>
</dbReference>
<protein>
    <recommendedName>
        <fullName evidence="8">Protein kinase domain-containing protein</fullName>
    </recommendedName>
</protein>
<dbReference type="GO" id="GO:0005524">
    <property type="term" value="F:ATP binding"/>
    <property type="evidence" value="ECO:0007669"/>
    <property type="project" value="UniProtKB-KW"/>
</dbReference>
<dbReference type="FunFam" id="1.10.510.10:FF:000329">
    <property type="entry name" value="Titin a"/>
    <property type="match status" value="1"/>
</dbReference>
<dbReference type="PANTHER" id="PTHR24342:SF20">
    <property type="entry name" value="MYOSIN LIGHT CHAIN KINASE, SMOOTH MUSCLE"/>
    <property type="match status" value="1"/>
</dbReference>
<dbReference type="Proteomes" id="UP000472263">
    <property type="component" value="Chromosome 21"/>
</dbReference>
<dbReference type="SUPFAM" id="SSF48726">
    <property type="entry name" value="Immunoglobulin"/>
    <property type="match status" value="1"/>
</dbReference>